<evidence type="ECO:0000313" key="11">
    <source>
        <dbReference type="EMBL" id="SEL89907.1"/>
    </source>
</evidence>
<sequence length="229" mass="25729">MKKYLMSVIIGLSVFTQSVWANDAQLQTQLEEMGAKNVQISDSALPNFKSVISDQGVIQISNDGRFIIQGSILEFKNDKVTDITYKPLMPELENLKNEMITFPAKNQKYVVSVFTDISCGYCRLLHSEMQEYNDLGITIRYLAFPRAGLKSQTARQMEAIWSAKDKNYALTQAKNGKLPQTLATPKMINKQYDLGVKFGIRGTPNMITSKGEVIAGYVAPKELLKMLQE</sequence>
<dbReference type="Pfam" id="PF10411">
    <property type="entry name" value="DsbC_N"/>
    <property type="match status" value="1"/>
</dbReference>
<evidence type="ECO:0000256" key="1">
    <source>
        <dbReference type="ARBA" id="ARBA00004418"/>
    </source>
</evidence>
<dbReference type="OrthoDB" id="12976at2"/>
<dbReference type="AlphaFoldDB" id="A0A1H7U0Z4"/>
<comment type="function">
    <text evidence="7">Required for disulfide bond formation in some periplasmic proteins. Acts by transferring its disulfide bond to other proteins and is reduced in the process.</text>
</comment>
<comment type="subcellular location">
    <subcellularLocation>
        <location evidence="1 7">Periplasm</location>
    </subcellularLocation>
</comment>
<dbReference type="EMBL" id="JASAVS010000002">
    <property type="protein sequence ID" value="MDP8084668.1"/>
    <property type="molecule type" value="Genomic_DNA"/>
</dbReference>
<dbReference type="Proteomes" id="UP000198883">
    <property type="component" value="Unassembled WGS sequence"/>
</dbReference>
<dbReference type="Gene3D" id="3.40.30.10">
    <property type="entry name" value="Glutaredoxin"/>
    <property type="match status" value="1"/>
</dbReference>
<dbReference type="InterPro" id="IPR018950">
    <property type="entry name" value="DiS-bond_isomerase_DsbC/G_N"/>
</dbReference>
<keyword evidence="3 7" id="KW-0732">Signal</keyword>
<reference evidence="10 13" key="3">
    <citation type="journal article" date="2023" name="Front. Microbiol.">
        <title>Phylogeography and host specificity of Pasteurellaceae pathogenic to sea-farmed fish in the north-east Atlantic.</title>
        <authorList>
            <person name="Gulla S."/>
            <person name="Colquhoun D.J."/>
            <person name="Olsen A.B."/>
            <person name="Spilsberg B."/>
            <person name="Lagesen K."/>
            <person name="Aakesson C.P."/>
            <person name="Strom S."/>
            <person name="Manji F."/>
            <person name="Birkbeck T.H."/>
            <person name="Nilsen H.K."/>
        </authorList>
    </citation>
    <scope>NUCLEOTIDE SEQUENCE [LARGE SCALE GENOMIC DNA]</scope>
    <source>
        <strain evidence="10 13">VIO11850</strain>
    </source>
</reference>
<evidence type="ECO:0000313" key="12">
    <source>
        <dbReference type="Proteomes" id="UP000198883"/>
    </source>
</evidence>
<dbReference type="Proteomes" id="UP001224812">
    <property type="component" value="Unassembled WGS sequence"/>
</dbReference>
<accession>A0A1H7U0Z4</accession>
<dbReference type="Gene3D" id="3.10.450.70">
    <property type="entry name" value="Disulphide bond isomerase, DsbC/G, N-terminal"/>
    <property type="match status" value="1"/>
</dbReference>
<organism evidence="11 12">
    <name type="scientific">Phocoenobacter skyensis</name>
    <dbReference type="NCBI Taxonomy" id="97481"/>
    <lineage>
        <taxon>Bacteria</taxon>
        <taxon>Pseudomonadati</taxon>
        <taxon>Pseudomonadota</taxon>
        <taxon>Gammaproteobacteria</taxon>
        <taxon>Pasteurellales</taxon>
        <taxon>Pasteurellaceae</taxon>
        <taxon>Phocoenobacter</taxon>
    </lineage>
</organism>
<keyword evidence="13" id="KW-1185">Reference proteome</keyword>
<gene>
    <name evidence="10" type="primary">dsbC</name>
    <name evidence="10" type="ORF">QJT92_01805</name>
    <name evidence="11" type="ORF">SAMN05444853_10183</name>
</gene>
<reference evidence="12" key="1">
    <citation type="submission" date="2016-10" db="EMBL/GenBank/DDBJ databases">
        <authorList>
            <person name="Varghese N."/>
            <person name="Submissions S."/>
        </authorList>
    </citation>
    <scope>NUCLEOTIDE SEQUENCE [LARGE SCALE GENOMIC DNA]</scope>
    <source>
        <strain evidence="12">DSM 24204</strain>
    </source>
</reference>
<evidence type="ECO:0000256" key="6">
    <source>
        <dbReference type="ARBA" id="ARBA00023284"/>
    </source>
</evidence>
<dbReference type="InterPro" id="IPR012336">
    <property type="entry name" value="Thioredoxin-like_fold"/>
</dbReference>
<keyword evidence="4 7" id="KW-0574">Periplasm</keyword>
<keyword evidence="6 7" id="KW-0676">Redox-active center</keyword>
<feature type="domain" description="Thioredoxin-like fold" evidence="9">
    <location>
        <begin position="104"/>
        <end position="227"/>
    </location>
</feature>
<dbReference type="PANTHER" id="PTHR35272:SF3">
    <property type="entry name" value="THIOL:DISULFIDE INTERCHANGE PROTEIN DSBC"/>
    <property type="match status" value="1"/>
</dbReference>
<feature type="signal peptide" evidence="7">
    <location>
        <begin position="1"/>
        <end position="21"/>
    </location>
</feature>
<keyword evidence="5" id="KW-1015">Disulfide bond</keyword>
<evidence type="ECO:0000256" key="5">
    <source>
        <dbReference type="ARBA" id="ARBA00023157"/>
    </source>
</evidence>
<evidence type="ECO:0000313" key="13">
    <source>
        <dbReference type="Proteomes" id="UP001224812"/>
    </source>
</evidence>
<dbReference type="GO" id="GO:0016853">
    <property type="term" value="F:isomerase activity"/>
    <property type="evidence" value="ECO:0007669"/>
    <property type="project" value="UniProtKB-KW"/>
</dbReference>
<dbReference type="SUPFAM" id="SSF54423">
    <property type="entry name" value="DsbC/DsbG N-terminal domain-like"/>
    <property type="match status" value="1"/>
</dbReference>
<dbReference type="Pfam" id="PF13098">
    <property type="entry name" value="Thioredoxin_2"/>
    <property type="match status" value="1"/>
</dbReference>
<dbReference type="InterPro" id="IPR036249">
    <property type="entry name" value="Thioredoxin-like_sf"/>
</dbReference>
<evidence type="ECO:0000256" key="4">
    <source>
        <dbReference type="ARBA" id="ARBA00022764"/>
    </source>
</evidence>
<comment type="similarity">
    <text evidence="2 7">Belongs to the thioredoxin family. DsbC subfamily.</text>
</comment>
<dbReference type="InterPro" id="IPR009094">
    <property type="entry name" value="DiS-bond_isomerase_DsbC/G_N_sf"/>
</dbReference>
<reference evidence="11" key="2">
    <citation type="submission" date="2016-10" db="EMBL/GenBank/DDBJ databases">
        <authorList>
            <person name="de Groot N.N."/>
        </authorList>
    </citation>
    <scope>NUCLEOTIDE SEQUENCE [LARGE SCALE GENOMIC DNA]</scope>
    <source>
        <strain evidence="11">DSM 24204</strain>
    </source>
</reference>
<evidence type="ECO:0000259" key="9">
    <source>
        <dbReference type="Pfam" id="PF13098"/>
    </source>
</evidence>
<keyword evidence="10" id="KW-0413">Isomerase</keyword>
<dbReference type="NCBIfam" id="NF008129">
    <property type="entry name" value="PRK10877.1"/>
    <property type="match status" value="1"/>
</dbReference>
<dbReference type="EMBL" id="FOBN01000001">
    <property type="protein sequence ID" value="SEL89907.1"/>
    <property type="molecule type" value="Genomic_DNA"/>
</dbReference>
<dbReference type="SUPFAM" id="SSF52833">
    <property type="entry name" value="Thioredoxin-like"/>
    <property type="match status" value="1"/>
</dbReference>
<feature type="domain" description="Disulphide bond isomerase DsbC/G N-terminal" evidence="8">
    <location>
        <begin position="19"/>
        <end position="83"/>
    </location>
</feature>
<evidence type="ECO:0000256" key="3">
    <source>
        <dbReference type="ARBA" id="ARBA00022729"/>
    </source>
</evidence>
<dbReference type="GeneID" id="83544770"/>
<protein>
    <recommendedName>
        <fullName evidence="7">Thiol:disulfide interchange protein</fullName>
    </recommendedName>
</protein>
<feature type="chain" id="PRO_5011330242" description="Thiol:disulfide interchange protein" evidence="7">
    <location>
        <begin position="22"/>
        <end position="229"/>
    </location>
</feature>
<dbReference type="STRING" id="97481.SAMN05444853_10183"/>
<dbReference type="InterPro" id="IPR033954">
    <property type="entry name" value="DiS-bond_Isoase_DsbC/G"/>
</dbReference>
<dbReference type="InterPro" id="IPR051470">
    <property type="entry name" value="Thiol:disulfide_interchange"/>
</dbReference>
<evidence type="ECO:0000313" key="10">
    <source>
        <dbReference type="EMBL" id="MDP8084668.1"/>
    </source>
</evidence>
<evidence type="ECO:0000256" key="7">
    <source>
        <dbReference type="RuleBase" id="RU364038"/>
    </source>
</evidence>
<evidence type="ECO:0000259" key="8">
    <source>
        <dbReference type="Pfam" id="PF10411"/>
    </source>
</evidence>
<name>A0A1H7U0Z4_9PAST</name>
<dbReference type="CDD" id="cd03020">
    <property type="entry name" value="DsbA_DsbC_DsbG"/>
    <property type="match status" value="1"/>
</dbReference>
<dbReference type="GO" id="GO:0042597">
    <property type="term" value="C:periplasmic space"/>
    <property type="evidence" value="ECO:0007669"/>
    <property type="project" value="UniProtKB-SubCell"/>
</dbReference>
<evidence type="ECO:0000256" key="2">
    <source>
        <dbReference type="ARBA" id="ARBA00009813"/>
    </source>
</evidence>
<dbReference type="RefSeq" id="WP_090919391.1">
    <property type="nucleotide sequence ID" value="NZ_CP016180.1"/>
</dbReference>
<proteinExistence type="inferred from homology"/>
<dbReference type="PANTHER" id="PTHR35272">
    <property type="entry name" value="THIOL:DISULFIDE INTERCHANGE PROTEIN DSBC-RELATED"/>
    <property type="match status" value="1"/>
</dbReference>